<name>A0A6P4ZNR9_BRABE</name>
<dbReference type="OrthoDB" id="73307at2759"/>
<organism evidence="7 8">
    <name type="scientific">Branchiostoma belcheri</name>
    <name type="common">Amphioxus</name>
    <dbReference type="NCBI Taxonomy" id="7741"/>
    <lineage>
        <taxon>Eukaryota</taxon>
        <taxon>Metazoa</taxon>
        <taxon>Chordata</taxon>
        <taxon>Cephalochordata</taxon>
        <taxon>Leptocardii</taxon>
        <taxon>Amphioxiformes</taxon>
        <taxon>Branchiostomatidae</taxon>
        <taxon>Branchiostoma</taxon>
    </lineage>
</organism>
<dbReference type="InterPro" id="IPR035969">
    <property type="entry name" value="Rab-GAP_TBC_sf"/>
</dbReference>
<dbReference type="Pfam" id="PF19430">
    <property type="entry name" value="TBC1D23_C"/>
    <property type="match status" value="1"/>
</dbReference>
<protein>
    <recommendedName>
        <fullName evidence="2">TBC1 domain family member 23</fullName>
    </recommendedName>
</protein>
<dbReference type="GeneID" id="109484063"/>
<keyword evidence="3" id="KW-0217">Developmental protein</keyword>
<dbReference type="PANTHER" id="PTHR13297:SF5">
    <property type="entry name" value="TBC1 DOMAIN FAMILY MEMBER 23"/>
    <property type="match status" value="1"/>
</dbReference>
<evidence type="ECO:0000256" key="1">
    <source>
        <dbReference type="ARBA" id="ARBA00004601"/>
    </source>
</evidence>
<dbReference type="InterPro" id="IPR039755">
    <property type="entry name" value="TBC1D23"/>
</dbReference>
<dbReference type="SUPFAM" id="SSF47923">
    <property type="entry name" value="Ypt/Rab-GAP domain of gyp1p"/>
    <property type="match status" value="2"/>
</dbReference>
<keyword evidence="4" id="KW-0333">Golgi apparatus</keyword>
<dbReference type="GO" id="GO:0042147">
    <property type="term" value="P:retrograde transport, endosome to Golgi"/>
    <property type="evidence" value="ECO:0007669"/>
    <property type="project" value="InterPro"/>
</dbReference>
<evidence type="ECO:0000256" key="2">
    <source>
        <dbReference type="ARBA" id="ARBA00014207"/>
    </source>
</evidence>
<dbReference type="SMART" id="SM00164">
    <property type="entry name" value="TBC"/>
    <property type="match status" value="1"/>
</dbReference>
<dbReference type="PROSITE" id="PS50206">
    <property type="entry name" value="RHODANESE_3"/>
    <property type="match status" value="1"/>
</dbReference>
<accession>A0A6P4ZNR9</accession>
<dbReference type="RefSeq" id="XP_019642825.1">
    <property type="nucleotide sequence ID" value="XM_019787266.1"/>
</dbReference>
<gene>
    <name evidence="8" type="primary">LOC109484063</name>
</gene>
<dbReference type="InterPro" id="IPR000195">
    <property type="entry name" value="Rab-GAP-TBC_dom"/>
</dbReference>
<sequence>MAEVEEQELESEDWQVELETAVLEGSCDIGIIRNICKGRQVPEELRPAVWKICLNVAGKGDSMESWDGVFDLPQQEVLRQDCLSLLEKYEDLAEDQLAILSDMESVLTFYAKSRSLQYASGNGWVDVLAPLIPLRLPRQDLYNCFYAIMTKYIPRDCKVDGKPFHLFRLLLLYQDPELCNFLDTKRISADTYALMWIQSLFASPCELSVVQPMWDLYLQQADPFFLFFLALVILVNAKEQILPMENEDKQVIVDTLKVFPAQLEAEDIEDFCALALYYSSRTPQSFRKDYQYMFGGSLTAREDTSEEEMLSQALCLPVSVAELLQATEETNGDSVHYFVVDCRPADQYNTGHLSTAFHLDANLMLQVPTEFALAVQALFSAQRTAIAAGSVAGGEHLCFMGSGRDEEDQYVHMVVAHFLQRHTAFISLARGGYHALHTELVKREEKGDSSFSVRTCIVSTAGEDVNGEHDGRPGAQGASLINKLSSAVRHKSDAMKEQLSKIKDKLAEGAGPVERHVSSSDKLGKPYRGVKPVFSIGDEEDDHDEMDSFSVSDDEHEVVNLDTWLKKPDVIQHFPCQEVKESGHLLPSHLLLTSTHMYVLRDNPDRKGMSFIQSRHALTEVVKITSKKRHPDLITFKYGISEEEGVQVTGMERFLIPEAATCTRFIKDQILKVLDATDS</sequence>
<dbReference type="InterPro" id="IPR036873">
    <property type="entry name" value="Rhodanese-like_dom_sf"/>
</dbReference>
<dbReference type="PROSITE" id="PS50086">
    <property type="entry name" value="TBC_RABGAP"/>
    <property type="match status" value="1"/>
</dbReference>
<proteinExistence type="predicted"/>
<evidence type="ECO:0000313" key="7">
    <source>
        <dbReference type="Proteomes" id="UP000515135"/>
    </source>
</evidence>
<evidence type="ECO:0000256" key="4">
    <source>
        <dbReference type="ARBA" id="ARBA00023034"/>
    </source>
</evidence>
<dbReference type="Proteomes" id="UP000515135">
    <property type="component" value="Unplaced"/>
</dbReference>
<dbReference type="CDD" id="cd20788">
    <property type="entry name" value="TBC1D23_C-like"/>
    <property type="match status" value="1"/>
</dbReference>
<feature type="domain" description="Rhodanese" evidence="6">
    <location>
        <begin position="333"/>
        <end position="378"/>
    </location>
</feature>
<reference evidence="8" key="1">
    <citation type="submission" date="2025-08" db="UniProtKB">
        <authorList>
            <consortium name="RefSeq"/>
        </authorList>
    </citation>
    <scope>IDENTIFICATION</scope>
    <source>
        <tissue evidence="8">Gonad</tissue>
    </source>
</reference>
<comment type="subcellular location">
    <subcellularLocation>
        <location evidence="1">Golgi apparatus</location>
        <location evidence="1">trans-Golgi network</location>
    </subcellularLocation>
</comment>
<evidence type="ECO:0000313" key="8">
    <source>
        <dbReference type="RefSeq" id="XP_019642825.1"/>
    </source>
</evidence>
<dbReference type="Gene3D" id="1.10.472.80">
    <property type="entry name" value="Ypt/Rab-GAP domain of gyp1p, domain 3"/>
    <property type="match status" value="1"/>
</dbReference>
<dbReference type="Pfam" id="PF00566">
    <property type="entry name" value="RabGAP-TBC"/>
    <property type="match status" value="1"/>
</dbReference>
<keyword evidence="7" id="KW-1185">Reference proteome</keyword>
<dbReference type="GO" id="GO:0005829">
    <property type="term" value="C:cytosol"/>
    <property type="evidence" value="ECO:0007669"/>
    <property type="project" value="GOC"/>
</dbReference>
<feature type="domain" description="Rab-GAP TBC" evidence="5">
    <location>
        <begin position="40"/>
        <end position="221"/>
    </location>
</feature>
<dbReference type="InterPro" id="IPR045799">
    <property type="entry name" value="TBC1D23_C"/>
</dbReference>
<dbReference type="SUPFAM" id="SSF52821">
    <property type="entry name" value="Rhodanese/Cell cycle control phosphatase"/>
    <property type="match status" value="1"/>
</dbReference>
<evidence type="ECO:0000256" key="3">
    <source>
        <dbReference type="ARBA" id="ARBA00022473"/>
    </source>
</evidence>
<dbReference type="GO" id="GO:0099041">
    <property type="term" value="P:vesicle tethering to Golgi"/>
    <property type="evidence" value="ECO:0007669"/>
    <property type="project" value="TreeGrafter"/>
</dbReference>
<dbReference type="Gene3D" id="3.40.250.10">
    <property type="entry name" value="Rhodanese-like domain"/>
    <property type="match status" value="1"/>
</dbReference>
<dbReference type="GO" id="GO:0005802">
    <property type="term" value="C:trans-Golgi network"/>
    <property type="evidence" value="ECO:0007669"/>
    <property type="project" value="TreeGrafter"/>
</dbReference>
<dbReference type="AlphaFoldDB" id="A0A6P4ZNR9"/>
<evidence type="ECO:0000259" key="6">
    <source>
        <dbReference type="PROSITE" id="PS50206"/>
    </source>
</evidence>
<dbReference type="PANTHER" id="PTHR13297">
    <property type="entry name" value="TBC1 DOMAIN FAMILY MEMBER 23-RELATED"/>
    <property type="match status" value="1"/>
</dbReference>
<evidence type="ECO:0000259" key="5">
    <source>
        <dbReference type="PROSITE" id="PS50086"/>
    </source>
</evidence>
<dbReference type="InterPro" id="IPR001763">
    <property type="entry name" value="Rhodanese-like_dom"/>
</dbReference>